<evidence type="ECO:0000256" key="2">
    <source>
        <dbReference type="ARBA" id="ARBA00022980"/>
    </source>
</evidence>
<protein>
    <submittedName>
        <fullName evidence="4">Uncharacterized protein</fullName>
    </submittedName>
</protein>
<dbReference type="GO" id="GO:1990904">
    <property type="term" value="C:ribonucleoprotein complex"/>
    <property type="evidence" value="ECO:0007669"/>
    <property type="project" value="UniProtKB-KW"/>
</dbReference>
<dbReference type="InterPro" id="IPR036967">
    <property type="entry name" value="Ribosomal_uS11_sf"/>
</dbReference>
<dbReference type="GO" id="GO:0003735">
    <property type="term" value="F:structural constituent of ribosome"/>
    <property type="evidence" value="ECO:0007669"/>
    <property type="project" value="InterPro"/>
</dbReference>
<evidence type="ECO:0000313" key="5">
    <source>
        <dbReference type="Proteomes" id="UP000580250"/>
    </source>
</evidence>
<dbReference type="AlphaFoldDB" id="A0A6V7TQG5"/>
<gene>
    <name evidence="4" type="ORF">MENT_LOCUS2553</name>
</gene>
<comment type="similarity">
    <text evidence="1">Belongs to the universal ribosomal protein uS11 family.</text>
</comment>
<dbReference type="OrthoDB" id="9974841at2759"/>
<evidence type="ECO:0000256" key="1">
    <source>
        <dbReference type="ARBA" id="ARBA00006194"/>
    </source>
</evidence>
<keyword evidence="3" id="KW-0687">Ribonucleoprotein</keyword>
<dbReference type="GO" id="GO:0006412">
    <property type="term" value="P:translation"/>
    <property type="evidence" value="ECO:0007669"/>
    <property type="project" value="InterPro"/>
</dbReference>
<dbReference type="Pfam" id="PF00411">
    <property type="entry name" value="Ribosomal_S11"/>
    <property type="match status" value="1"/>
</dbReference>
<dbReference type="PANTHER" id="PTHR11759">
    <property type="entry name" value="40S RIBOSOMAL PROTEIN S14/30S RIBOSOMAL PROTEIN S11"/>
    <property type="match status" value="1"/>
</dbReference>
<keyword evidence="2" id="KW-0689">Ribosomal protein</keyword>
<dbReference type="Gene3D" id="3.30.420.80">
    <property type="entry name" value="Ribosomal protein S11"/>
    <property type="match status" value="1"/>
</dbReference>
<organism evidence="4 5">
    <name type="scientific">Meloidogyne enterolobii</name>
    <name type="common">Root-knot nematode worm</name>
    <name type="synonym">Meloidogyne mayaguensis</name>
    <dbReference type="NCBI Taxonomy" id="390850"/>
    <lineage>
        <taxon>Eukaryota</taxon>
        <taxon>Metazoa</taxon>
        <taxon>Ecdysozoa</taxon>
        <taxon>Nematoda</taxon>
        <taxon>Chromadorea</taxon>
        <taxon>Rhabditida</taxon>
        <taxon>Tylenchina</taxon>
        <taxon>Tylenchomorpha</taxon>
        <taxon>Tylenchoidea</taxon>
        <taxon>Meloidogynidae</taxon>
        <taxon>Meloidogyninae</taxon>
        <taxon>Meloidogyne</taxon>
    </lineage>
</organism>
<dbReference type="InterPro" id="IPR001971">
    <property type="entry name" value="Ribosomal_uS11"/>
</dbReference>
<dbReference type="EMBL" id="CAJEWN010000008">
    <property type="protein sequence ID" value="CAD2129314.1"/>
    <property type="molecule type" value="Genomic_DNA"/>
</dbReference>
<dbReference type="Proteomes" id="UP000580250">
    <property type="component" value="Unassembled WGS sequence"/>
</dbReference>
<evidence type="ECO:0000313" key="4">
    <source>
        <dbReference type="EMBL" id="CAD2129314.1"/>
    </source>
</evidence>
<dbReference type="GO" id="GO:0005840">
    <property type="term" value="C:ribosome"/>
    <property type="evidence" value="ECO:0007669"/>
    <property type="project" value="UniProtKB-KW"/>
</dbReference>
<comment type="caution">
    <text evidence="4">The sequence shown here is derived from an EMBL/GenBank/DDBJ whole genome shotgun (WGS) entry which is preliminary data.</text>
</comment>
<accession>A0A6V7TQG5</accession>
<evidence type="ECO:0000256" key="3">
    <source>
        <dbReference type="ARBA" id="ARBA00023274"/>
    </source>
</evidence>
<dbReference type="SUPFAM" id="SSF53137">
    <property type="entry name" value="Translational machinery components"/>
    <property type="match status" value="1"/>
</dbReference>
<proteinExistence type="inferred from homology"/>
<reference evidence="4 5" key="1">
    <citation type="submission" date="2020-08" db="EMBL/GenBank/DDBJ databases">
        <authorList>
            <person name="Koutsovoulos G."/>
            <person name="Danchin GJ E."/>
        </authorList>
    </citation>
    <scope>NUCLEOTIDE SEQUENCE [LARGE SCALE GENOMIC DNA]</scope>
</reference>
<sequence length="217" mass="24787">MPPICTNIFRPMLRPLCRYAHLNGTPGIYNTVPNWKPGPGWRPQCPQGPYLDGWAMGYWHYTRPHNLPLLFAEAAIYLASAFWLPFLQQVESLNVLYRRLIRRKFGKLSRKILKSFPSLQSRIWLYLFGNYSLVEKFKEQAVVTLGPQVCEGENVFGVAHIFAFFNDTFVYVTDLSGRGAIMKITGGMHVKADKDEASQQGNTSTNKRLILSNTNKI</sequence>
<name>A0A6V7TQG5_MELEN</name>